<dbReference type="EMBL" id="JARQWQ010000015">
    <property type="protein sequence ID" value="KAK2566990.1"/>
    <property type="molecule type" value="Genomic_DNA"/>
</dbReference>
<keyword evidence="4" id="KW-0130">Cell adhesion</keyword>
<dbReference type="InterPro" id="IPR050633">
    <property type="entry name" value="Neuropilin_MCO_CoagFactor"/>
</dbReference>
<evidence type="ECO:0000259" key="7">
    <source>
        <dbReference type="PROSITE" id="PS50022"/>
    </source>
</evidence>
<evidence type="ECO:0000313" key="9">
    <source>
        <dbReference type="Proteomes" id="UP001249851"/>
    </source>
</evidence>
<evidence type="ECO:0000256" key="3">
    <source>
        <dbReference type="ARBA" id="ARBA00022525"/>
    </source>
</evidence>
<reference evidence="8" key="2">
    <citation type="journal article" date="2023" name="Science">
        <title>Genomic signatures of disease resistance in endangered staghorn corals.</title>
        <authorList>
            <person name="Vollmer S.V."/>
            <person name="Selwyn J.D."/>
            <person name="Despard B.A."/>
            <person name="Roesel C.L."/>
        </authorList>
    </citation>
    <scope>NUCLEOTIDE SEQUENCE</scope>
    <source>
        <strain evidence="8">K2</strain>
    </source>
</reference>
<dbReference type="GO" id="GO:0007155">
    <property type="term" value="P:cell adhesion"/>
    <property type="evidence" value="ECO:0007669"/>
    <property type="project" value="UniProtKB-KW"/>
</dbReference>
<sequence>MRTKGIPDEHIQASTSLSENHLPSFARLDNSKAWCPDPSDKLPYLQITFEEEKMMTAITTQGSIGDGRWAQKFEIKYMNHTGIWVPYGKKVLEGNTNIAARNEILLRPSIVTRSVQIYPKDPQALFFNPAIGDTPCLRLELYGCSAPGK</sequence>
<dbReference type="InterPro" id="IPR000421">
    <property type="entry name" value="FA58C"/>
</dbReference>
<feature type="domain" description="F5/8 type C" evidence="7">
    <location>
        <begin position="1"/>
        <end position="144"/>
    </location>
</feature>
<dbReference type="Gene3D" id="2.60.120.260">
    <property type="entry name" value="Galactose-binding domain-like"/>
    <property type="match status" value="1"/>
</dbReference>
<dbReference type="Pfam" id="PF00754">
    <property type="entry name" value="F5_F8_type_C"/>
    <property type="match status" value="1"/>
</dbReference>
<protein>
    <submittedName>
        <fullName evidence="8">Discoidin domain-containing receptor 2</fullName>
    </submittedName>
</protein>
<dbReference type="GO" id="GO:0005576">
    <property type="term" value="C:extracellular region"/>
    <property type="evidence" value="ECO:0007669"/>
    <property type="project" value="UniProtKB-SubCell"/>
</dbReference>
<dbReference type="AlphaFoldDB" id="A0AAD9VAN7"/>
<evidence type="ECO:0000256" key="4">
    <source>
        <dbReference type="ARBA" id="ARBA00022889"/>
    </source>
</evidence>
<comment type="caution">
    <text evidence="8">The sequence shown here is derived from an EMBL/GenBank/DDBJ whole genome shotgun (WGS) entry which is preliminary data.</text>
</comment>
<name>A0AAD9VAN7_ACRCE</name>
<keyword evidence="3" id="KW-0964">Secreted</keyword>
<evidence type="ECO:0000313" key="8">
    <source>
        <dbReference type="EMBL" id="KAK2566990.1"/>
    </source>
</evidence>
<reference evidence="8" key="1">
    <citation type="journal article" date="2023" name="G3 (Bethesda)">
        <title>Whole genome assembly and annotation of the endangered Caribbean coral Acropora cervicornis.</title>
        <authorList>
            <person name="Selwyn J.D."/>
            <person name="Vollmer S.V."/>
        </authorList>
    </citation>
    <scope>NUCLEOTIDE SEQUENCE</scope>
    <source>
        <tissue evidence="8">Whole Organism</tissue>
    </source>
</reference>
<dbReference type="GO" id="GO:0012505">
    <property type="term" value="C:endomembrane system"/>
    <property type="evidence" value="ECO:0007669"/>
    <property type="project" value="UniProtKB-SubCell"/>
</dbReference>
<evidence type="ECO:0000256" key="6">
    <source>
        <dbReference type="ARBA" id="ARBA00023157"/>
    </source>
</evidence>
<keyword evidence="6" id="KW-1015">Disulfide bond</keyword>
<dbReference type="PANTHER" id="PTHR46806">
    <property type="entry name" value="F5/8 TYPE C DOMAIN-CONTAINING PROTEIN"/>
    <property type="match status" value="1"/>
</dbReference>
<proteinExistence type="predicted"/>
<gene>
    <name evidence="8" type="ORF">P5673_008758</name>
</gene>
<dbReference type="Proteomes" id="UP001249851">
    <property type="component" value="Unassembled WGS sequence"/>
</dbReference>
<evidence type="ECO:0000256" key="1">
    <source>
        <dbReference type="ARBA" id="ARBA00004184"/>
    </source>
</evidence>
<dbReference type="PANTHER" id="PTHR46806:SF5">
    <property type="entry name" value="F5_8 TYPE C DOMAIN-CONTAINING PROTEIN"/>
    <property type="match status" value="1"/>
</dbReference>
<dbReference type="GO" id="GO:0038023">
    <property type="term" value="F:signaling receptor activity"/>
    <property type="evidence" value="ECO:0007669"/>
    <property type="project" value="TreeGrafter"/>
</dbReference>
<organism evidence="8 9">
    <name type="scientific">Acropora cervicornis</name>
    <name type="common">Staghorn coral</name>
    <dbReference type="NCBI Taxonomy" id="6130"/>
    <lineage>
        <taxon>Eukaryota</taxon>
        <taxon>Metazoa</taxon>
        <taxon>Cnidaria</taxon>
        <taxon>Anthozoa</taxon>
        <taxon>Hexacorallia</taxon>
        <taxon>Scleractinia</taxon>
        <taxon>Astrocoeniina</taxon>
        <taxon>Acroporidae</taxon>
        <taxon>Acropora</taxon>
    </lineage>
</organism>
<comment type="subcellular location">
    <subcellularLocation>
        <location evidence="1">Endomembrane system</location>
        <topology evidence="1">Peripheral membrane protein</topology>
    </subcellularLocation>
    <subcellularLocation>
        <location evidence="2">Secreted</location>
    </subcellularLocation>
</comment>
<evidence type="ECO:0000256" key="5">
    <source>
        <dbReference type="ARBA" id="ARBA00023136"/>
    </source>
</evidence>
<dbReference type="PROSITE" id="PS50022">
    <property type="entry name" value="FA58C_3"/>
    <property type="match status" value="1"/>
</dbReference>
<dbReference type="InterPro" id="IPR008979">
    <property type="entry name" value="Galactose-bd-like_sf"/>
</dbReference>
<keyword evidence="8" id="KW-0675">Receptor</keyword>
<keyword evidence="5" id="KW-0472">Membrane</keyword>
<dbReference type="GO" id="GO:0005886">
    <property type="term" value="C:plasma membrane"/>
    <property type="evidence" value="ECO:0007669"/>
    <property type="project" value="TreeGrafter"/>
</dbReference>
<evidence type="ECO:0000256" key="2">
    <source>
        <dbReference type="ARBA" id="ARBA00004613"/>
    </source>
</evidence>
<keyword evidence="9" id="KW-1185">Reference proteome</keyword>
<dbReference type="SUPFAM" id="SSF49785">
    <property type="entry name" value="Galactose-binding domain-like"/>
    <property type="match status" value="1"/>
</dbReference>
<accession>A0AAD9VAN7</accession>